<dbReference type="PANTHER" id="PTHR34979:SF1">
    <property type="entry name" value="INNER MEMBRANE PROTEIN YGAZ"/>
    <property type="match status" value="1"/>
</dbReference>
<gene>
    <name evidence="9" type="ORF">HNQ08_001605</name>
</gene>
<dbReference type="PANTHER" id="PTHR34979">
    <property type="entry name" value="INNER MEMBRANE PROTEIN YGAZ"/>
    <property type="match status" value="1"/>
</dbReference>
<dbReference type="GO" id="GO:1903785">
    <property type="term" value="P:L-valine transmembrane transport"/>
    <property type="evidence" value="ECO:0007669"/>
    <property type="project" value="TreeGrafter"/>
</dbReference>
<comment type="similarity">
    <text evidence="2">Belongs to the AzlC family.</text>
</comment>
<feature type="transmembrane region" description="Helical" evidence="8">
    <location>
        <begin position="20"/>
        <end position="39"/>
    </location>
</feature>
<feature type="transmembrane region" description="Helical" evidence="8">
    <location>
        <begin position="78"/>
        <end position="99"/>
    </location>
</feature>
<keyword evidence="7 8" id="KW-0472">Membrane</keyword>
<evidence type="ECO:0000256" key="3">
    <source>
        <dbReference type="ARBA" id="ARBA00022448"/>
    </source>
</evidence>
<dbReference type="InterPro" id="IPR011606">
    <property type="entry name" value="Brnchd-chn_aa_trnsp_permease"/>
</dbReference>
<comment type="caution">
    <text evidence="9">The sequence shown here is derived from an EMBL/GenBank/DDBJ whole genome shotgun (WGS) entry which is preliminary data.</text>
</comment>
<keyword evidence="10" id="KW-1185">Reference proteome</keyword>
<feature type="transmembrane region" description="Helical" evidence="8">
    <location>
        <begin position="148"/>
        <end position="167"/>
    </location>
</feature>
<accession>A0A7W8JSM8</accession>
<organism evidence="9 10">
    <name type="scientific">Deinococcus humi</name>
    <dbReference type="NCBI Taxonomy" id="662880"/>
    <lineage>
        <taxon>Bacteria</taxon>
        <taxon>Thermotogati</taxon>
        <taxon>Deinococcota</taxon>
        <taxon>Deinococci</taxon>
        <taxon>Deinococcales</taxon>
        <taxon>Deinococcaceae</taxon>
        <taxon>Deinococcus</taxon>
    </lineage>
</organism>
<feature type="transmembrane region" description="Helical" evidence="8">
    <location>
        <begin position="218"/>
        <end position="236"/>
    </location>
</feature>
<sequence length="248" mass="25779">MPGSASVSPFWPAFWRGYRVMTPLWLGMVPFAVAYAVTARASGLSVWETQLMSLTVFAGASQFAAAGLFAGYGAIGGASAIGIVLTTFLLNARHLLYGLSLSRQVKLSRPQRLIAAQFLTDESYGMVTVRGEQEPDGPSFGYLLGAELSLYTVWNASTLLGAVGGAVLPSPEALGVGVIFPLAFLGLLVPMLRGRVTVLVALASGLVAWGLSRVLPGGLVILLAGVGGALLGAWLTGQQTAQRQKAGL</sequence>
<evidence type="ECO:0000256" key="5">
    <source>
        <dbReference type="ARBA" id="ARBA00022692"/>
    </source>
</evidence>
<dbReference type="GO" id="GO:0005886">
    <property type="term" value="C:plasma membrane"/>
    <property type="evidence" value="ECO:0007669"/>
    <property type="project" value="UniProtKB-SubCell"/>
</dbReference>
<dbReference type="AlphaFoldDB" id="A0A7W8JSM8"/>
<dbReference type="Proteomes" id="UP000552709">
    <property type="component" value="Unassembled WGS sequence"/>
</dbReference>
<evidence type="ECO:0000256" key="4">
    <source>
        <dbReference type="ARBA" id="ARBA00022475"/>
    </source>
</evidence>
<evidence type="ECO:0000256" key="7">
    <source>
        <dbReference type="ARBA" id="ARBA00023136"/>
    </source>
</evidence>
<evidence type="ECO:0000313" key="10">
    <source>
        <dbReference type="Proteomes" id="UP000552709"/>
    </source>
</evidence>
<keyword evidence="4" id="KW-1003">Cell membrane</keyword>
<dbReference type="Pfam" id="PF03591">
    <property type="entry name" value="AzlC"/>
    <property type="match status" value="1"/>
</dbReference>
<dbReference type="EMBL" id="JACHFL010000003">
    <property type="protein sequence ID" value="MBB5362510.1"/>
    <property type="molecule type" value="Genomic_DNA"/>
</dbReference>
<reference evidence="9 10" key="1">
    <citation type="submission" date="2020-08" db="EMBL/GenBank/DDBJ databases">
        <title>Genomic Encyclopedia of Type Strains, Phase IV (KMG-IV): sequencing the most valuable type-strain genomes for metagenomic binning, comparative biology and taxonomic classification.</title>
        <authorList>
            <person name="Goeker M."/>
        </authorList>
    </citation>
    <scope>NUCLEOTIDE SEQUENCE [LARGE SCALE GENOMIC DNA]</scope>
    <source>
        <strain evidence="9 10">DSM 27939</strain>
    </source>
</reference>
<keyword evidence="5 8" id="KW-0812">Transmembrane</keyword>
<keyword evidence="3" id="KW-0813">Transport</keyword>
<evidence type="ECO:0000313" key="9">
    <source>
        <dbReference type="EMBL" id="MBB5362510.1"/>
    </source>
</evidence>
<keyword evidence="6 8" id="KW-1133">Transmembrane helix</keyword>
<evidence type="ECO:0000256" key="6">
    <source>
        <dbReference type="ARBA" id="ARBA00022989"/>
    </source>
</evidence>
<dbReference type="RefSeq" id="WP_184129506.1">
    <property type="nucleotide sequence ID" value="NZ_JACHFL010000003.1"/>
</dbReference>
<evidence type="ECO:0000256" key="8">
    <source>
        <dbReference type="SAM" id="Phobius"/>
    </source>
</evidence>
<evidence type="ECO:0000256" key="2">
    <source>
        <dbReference type="ARBA" id="ARBA00010735"/>
    </source>
</evidence>
<comment type="subcellular location">
    <subcellularLocation>
        <location evidence="1">Cell membrane</location>
        <topology evidence="1">Multi-pass membrane protein</topology>
    </subcellularLocation>
</comment>
<proteinExistence type="inferred from homology"/>
<evidence type="ECO:0000256" key="1">
    <source>
        <dbReference type="ARBA" id="ARBA00004651"/>
    </source>
</evidence>
<protein>
    <submittedName>
        <fullName evidence="9">4-azaleucine resistance transporter AzlC</fullName>
    </submittedName>
</protein>
<feature type="transmembrane region" description="Helical" evidence="8">
    <location>
        <begin position="173"/>
        <end position="189"/>
    </location>
</feature>
<name>A0A7W8JSM8_9DEIO</name>